<dbReference type="EMBL" id="VHSH01000001">
    <property type="protein sequence ID" value="TQV83156.1"/>
    <property type="molecule type" value="Genomic_DNA"/>
</dbReference>
<dbReference type="Pfam" id="PF06940">
    <property type="entry name" value="DUF1287"/>
    <property type="match status" value="1"/>
</dbReference>
<name>A0A545U118_9PROT</name>
<gene>
    <name evidence="1" type="ORF">FKG95_00705</name>
</gene>
<dbReference type="OrthoDB" id="114026at2"/>
<proteinExistence type="predicted"/>
<comment type="caution">
    <text evidence="1">The sequence shown here is derived from an EMBL/GenBank/DDBJ whole genome shotgun (WGS) entry which is preliminary data.</text>
</comment>
<keyword evidence="2" id="KW-1185">Reference proteome</keyword>
<reference evidence="1 2" key="1">
    <citation type="submission" date="2019-06" db="EMBL/GenBank/DDBJ databases">
        <title>Whole genome sequence for Rhodospirillaceae sp. R148.</title>
        <authorList>
            <person name="Wang G."/>
        </authorList>
    </citation>
    <scope>NUCLEOTIDE SEQUENCE [LARGE SCALE GENOMIC DNA]</scope>
    <source>
        <strain evidence="1 2">R148</strain>
    </source>
</reference>
<dbReference type="AlphaFoldDB" id="A0A545U118"/>
<organism evidence="1 2">
    <name type="scientific">Denitrobaculum tricleocarpae</name>
    <dbReference type="NCBI Taxonomy" id="2591009"/>
    <lineage>
        <taxon>Bacteria</taxon>
        <taxon>Pseudomonadati</taxon>
        <taxon>Pseudomonadota</taxon>
        <taxon>Alphaproteobacteria</taxon>
        <taxon>Rhodospirillales</taxon>
        <taxon>Rhodospirillaceae</taxon>
        <taxon>Denitrobaculum</taxon>
    </lineage>
</organism>
<dbReference type="RefSeq" id="WP_142894142.1">
    <property type="nucleotide sequence ID" value="NZ_ML660052.1"/>
</dbReference>
<dbReference type="InterPro" id="IPR009706">
    <property type="entry name" value="DUF1287"/>
</dbReference>
<evidence type="ECO:0000313" key="2">
    <source>
        <dbReference type="Proteomes" id="UP000315252"/>
    </source>
</evidence>
<dbReference type="Proteomes" id="UP000315252">
    <property type="component" value="Unassembled WGS sequence"/>
</dbReference>
<evidence type="ECO:0000313" key="1">
    <source>
        <dbReference type="EMBL" id="TQV83156.1"/>
    </source>
</evidence>
<accession>A0A545U118</accession>
<sequence length="238" mass="26336">MGIKRRSVLAGGLSLAALSGWAFLERKSIGRAAPLVQAELKQALAGPPEPYAAAPLPEPDAWNSQLVTAAETQIGRTVSYDPAYVRIAYPSGDIPIERGVCTDVIIRAYRDAFALDLQRLVHEDMRSDFSAYPKLWNLKGPDRNIDHRRVPNLATYFTRQGAARQKSKKPEDYLPGDIVTYVFPNNRVHIAIVSAHASPDGKRPLIIHNAGFGTRRNDMLFSNRITGHFRFPPPPTIG</sequence>
<protein>
    <submittedName>
        <fullName evidence="1">DUF1287 domain-containing protein</fullName>
    </submittedName>
</protein>